<dbReference type="Proteomes" id="UP000288716">
    <property type="component" value="Unassembled WGS sequence"/>
</dbReference>
<protein>
    <submittedName>
        <fullName evidence="2">WD repeat-containing protein 11-like protein</fullName>
    </submittedName>
</protein>
<dbReference type="InterPro" id="IPR036322">
    <property type="entry name" value="WD40_repeat_dom_sf"/>
</dbReference>
<feature type="non-terminal residue" evidence="2">
    <location>
        <position position="166"/>
    </location>
</feature>
<gene>
    <name evidence="2" type="ORF">B4U80_12592</name>
</gene>
<dbReference type="Gene3D" id="2.130.10.10">
    <property type="entry name" value="YVTN repeat-like/Quinoprotein amine dehydrogenase"/>
    <property type="match status" value="1"/>
</dbReference>
<organism evidence="2 3">
    <name type="scientific">Leptotrombidium deliense</name>
    <dbReference type="NCBI Taxonomy" id="299467"/>
    <lineage>
        <taxon>Eukaryota</taxon>
        <taxon>Metazoa</taxon>
        <taxon>Ecdysozoa</taxon>
        <taxon>Arthropoda</taxon>
        <taxon>Chelicerata</taxon>
        <taxon>Arachnida</taxon>
        <taxon>Acari</taxon>
        <taxon>Acariformes</taxon>
        <taxon>Trombidiformes</taxon>
        <taxon>Prostigmata</taxon>
        <taxon>Anystina</taxon>
        <taxon>Parasitengona</taxon>
        <taxon>Trombiculoidea</taxon>
        <taxon>Trombiculidae</taxon>
        <taxon>Leptotrombidium</taxon>
    </lineage>
</organism>
<evidence type="ECO:0000313" key="2">
    <source>
        <dbReference type="EMBL" id="RWS12092.1"/>
    </source>
</evidence>
<evidence type="ECO:0000313" key="3">
    <source>
        <dbReference type="Proteomes" id="UP000288716"/>
    </source>
</evidence>
<dbReference type="AlphaFoldDB" id="A0A443R9Z9"/>
<dbReference type="GO" id="GO:0005737">
    <property type="term" value="C:cytoplasm"/>
    <property type="evidence" value="ECO:0007669"/>
    <property type="project" value="TreeGrafter"/>
</dbReference>
<dbReference type="InterPro" id="IPR057853">
    <property type="entry name" value="Beta-prop_WDR11_2nd"/>
</dbReference>
<dbReference type="VEuPathDB" id="VectorBase:LDEU014053"/>
<dbReference type="EMBL" id="NCKV01048838">
    <property type="protein sequence ID" value="RWS12092.1"/>
    <property type="molecule type" value="Genomic_DNA"/>
</dbReference>
<dbReference type="OrthoDB" id="1291858at2759"/>
<dbReference type="SUPFAM" id="SSF50978">
    <property type="entry name" value="WD40 repeat-like"/>
    <property type="match status" value="1"/>
</dbReference>
<dbReference type="Pfam" id="PF23752">
    <property type="entry name" value="Beta-prop_WDR11_2nd"/>
    <property type="match status" value="1"/>
</dbReference>
<dbReference type="InterPro" id="IPR039694">
    <property type="entry name" value="WDR11"/>
</dbReference>
<reference evidence="2 3" key="1">
    <citation type="journal article" date="2018" name="Gigascience">
        <title>Genomes of trombidid mites reveal novel predicted allergens and laterally-transferred genes associated with secondary metabolism.</title>
        <authorList>
            <person name="Dong X."/>
            <person name="Chaisiri K."/>
            <person name="Xia D."/>
            <person name="Armstrong S.D."/>
            <person name="Fang Y."/>
            <person name="Donnelly M.J."/>
            <person name="Kadowaki T."/>
            <person name="McGarry J.W."/>
            <person name="Darby A.C."/>
            <person name="Makepeace B.L."/>
        </authorList>
    </citation>
    <scope>NUCLEOTIDE SEQUENCE [LARGE SCALE GENOMIC DNA]</scope>
    <source>
        <strain evidence="2">UoL-UT</strain>
    </source>
</reference>
<evidence type="ECO:0000259" key="1">
    <source>
        <dbReference type="Pfam" id="PF23752"/>
    </source>
</evidence>
<name>A0A443R9Z9_9ACAR</name>
<feature type="domain" description="WDR11 second beta-propeller" evidence="1">
    <location>
        <begin position="32"/>
        <end position="165"/>
    </location>
</feature>
<dbReference type="PANTHER" id="PTHR14593:SF5">
    <property type="entry name" value="WD REPEAT-CONTAINING PROTEIN 11"/>
    <property type="match status" value="1"/>
</dbReference>
<dbReference type="PANTHER" id="PTHR14593">
    <property type="entry name" value="WD REPEAT-CONTAINING PROTEIN 11"/>
    <property type="match status" value="1"/>
</dbReference>
<sequence length="166" mass="18884">MAKHSPVITAVEWSPLYNKKVMDMKENSEPKSPLLSEVKENFVVTNANRKSHHFSVEGNVVKQISSTPDLNCPNITSIAWKSDHLVLGDADGNLSIWYLKGRVTKAESTHRGWIKKMRFAPGRGNMKCLILFNDGVDIWDIKDVKLYSQLKYPRDIGAKIQDIDWT</sequence>
<dbReference type="InterPro" id="IPR015943">
    <property type="entry name" value="WD40/YVTN_repeat-like_dom_sf"/>
</dbReference>
<comment type="caution">
    <text evidence="2">The sequence shown here is derived from an EMBL/GenBank/DDBJ whole genome shotgun (WGS) entry which is preliminary data.</text>
</comment>
<accession>A0A443R9Z9</accession>
<proteinExistence type="predicted"/>
<keyword evidence="3" id="KW-1185">Reference proteome</keyword>
<dbReference type="STRING" id="299467.A0A443R9Z9"/>